<dbReference type="CDD" id="cd00202">
    <property type="entry name" value="ZnF_GATA"/>
    <property type="match status" value="1"/>
</dbReference>
<dbReference type="EMBL" id="NHYE01001025">
    <property type="protein sequence ID" value="PPR00164.1"/>
    <property type="molecule type" value="Genomic_DNA"/>
</dbReference>
<dbReference type="InParanoid" id="A0A409YAX9"/>
<feature type="non-terminal residue" evidence="8">
    <location>
        <position position="1"/>
    </location>
</feature>
<dbReference type="STRING" id="231916.A0A409YAX9"/>
<evidence type="ECO:0000256" key="1">
    <source>
        <dbReference type="ARBA" id="ARBA00004123"/>
    </source>
</evidence>
<dbReference type="GO" id="GO:0045944">
    <property type="term" value="P:positive regulation of transcription by RNA polymerase II"/>
    <property type="evidence" value="ECO:0007669"/>
    <property type="project" value="TreeGrafter"/>
</dbReference>
<proteinExistence type="predicted"/>
<evidence type="ECO:0000256" key="2">
    <source>
        <dbReference type="ARBA" id="ARBA00022723"/>
    </source>
</evidence>
<name>A0A409YAX9_9AGAR</name>
<dbReference type="GO" id="GO:0000122">
    <property type="term" value="P:negative regulation of transcription by RNA polymerase II"/>
    <property type="evidence" value="ECO:0007669"/>
    <property type="project" value="TreeGrafter"/>
</dbReference>
<dbReference type="GO" id="GO:0008270">
    <property type="term" value="F:zinc ion binding"/>
    <property type="evidence" value="ECO:0007669"/>
    <property type="project" value="UniProtKB-KW"/>
</dbReference>
<dbReference type="PANTHER" id="PTHR10071:SF281">
    <property type="entry name" value="BOX A-BINDING FACTOR-RELATED"/>
    <property type="match status" value="1"/>
</dbReference>
<comment type="subcellular location">
    <subcellularLocation>
        <location evidence="1">Nucleus</location>
    </subcellularLocation>
</comment>
<keyword evidence="4" id="KW-0862">Zinc</keyword>
<keyword evidence="3 6" id="KW-0863">Zinc-finger</keyword>
<evidence type="ECO:0000259" key="7">
    <source>
        <dbReference type="PROSITE" id="PS50114"/>
    </source>
</evidence>
<dbReference type="PANTHER" id="PTHR10071">
    <property type="entry name" value="TRANSCRIPTION FACTOR GATA FAMILY MEMBER"/>
    <property type="match status" value="1"/>
</dbReference>
<keyword evidence="5" id="KW-0539">Nucleus</keyword>
<organism evidence="8 9">
    <name type="scientific">Gymnopilus dilepis</name>
    <dbReference type="NCBI Taxonomy" id="231916"/>
    <lineage>
        <taxon>Eukaryota</taxon>
        <taxon>Fungi</taxon>
        <taxon>Dikarya</taxon>
        <taxon>Basidiomycota</taxon>
        <taxon>Agaricomycotina</taxon>
        <taxon>Agaricomycetes</taxon>
        <taxon>Agaricomycetidae</taxon>
        <taxon>Agaricales</taxon>
        <taxon>Agaricineae</taxon>
        <taxon>Hymenogastraceae</taxon>
        <taxon>Gymnopilus</taxon>
    </lineage>
</organism>
<sequence length="216" mass="23943">PTSRPTLTLRTQLVTHAPPALRLLPQASTLQFFVDLDSGTLPQEVSRVSAASRSPRLPQLTFKRPCPKSTRNSLGESRAQAAARHEVQHITAAQRYNCHTTATFLRRNVNEGKTLCNVCGRYYKLHGSARPLSMNSTTSADVLSMMPMVQDRWRKPHPPALASVVALLLSPSLRQPLLPISLLRCPMTTPTAPTFNSSSFQLWVSPPTIHRRGRYG</sequence>
<gene>
    <name evidence="8" type="ORF">CVT26_008883</name>
</gene>
<dbReference type="InterPro" id="IPR000679">
    <property type="entry name" value="Znf_GATA"/>
</dbReference>
<evidence type="ECO:0000256" key="5">
    <source>
        <dbReference type="ARBA" id="ARBA00023242"/>
    </source>
</evidence>
<dbReference type="AlphaFoldDB" id="A0A409YAX9"/>
<dbReference type="Pfam" id="PF00320">
    <property type="entry name" value="GATA"/>
    <property type="match status" value="1"/>
</dbReference>
<comment type="caution">
    <text evidence="8">The sequence shown here is derived from an EMBL/GenBank/DDBJ whole genome shotgun (WGS) entry which is preliminary data.</text>
</comment>
<evidence type="ECO:0000256" key="4">
    <source>
        <dbReference type="ARBA" id="ARBA00022833"/>
    </source>
</evidence>
<dbReference type="PROSITE" id="PS50114">
    <property type="entry name" value="GATA_ZN_FINGER_2"/>
    <property type="match status" value="1"/>
</dbReference>
<dbReference type="Gene3D" id="3.30.50.10">
    <property type="entry name" value="Erythroid Transcription Factor GATA-1, subunit A"/>
    <property type="match status" value="1"/>
</dbReference>
<dbReference type="InterPro" id="IPR013088">
    <property type="entry name" value="Znf_NHR/GATA"/>
</dbReference>
<dbReference type="OrthoDB" id="515401at2759"/>
<dbReference type="SMART" id="SM00401">
    <property type="entry name" value="ZnF_GATA"/>
    <property type="match status" value="1"/>
</dbReference>
<reference evidence="8 9" key="1">
    <citation type="journal article" date="2018" name="Evol. Lett.">
        <title>Horizontal gene cluster transfer increased hallucinogenic mushroom diversity.</title>
        <authorList>
            <person name="Reynolds H.T."/>
            <person name="Vijayakumar V."/>
            <person name="Gluck-Thaler E."/>
            <person name="Korotkin H.B."/>
            <person name="Matheny P.B."/>
            <person name="Slot J.C."/>
        </authorList>
    </citation>
    <scope>NUCLEOTIDE SEQUENCE [LARGE SCALE GENOMIC DNA]</scope>
    <source>
        <strain evidence="8 9">SRW20</strain>
    </source>
</reference>
<dbReference type="GO" id="GO:0000981">
    <property type="term" value="F:DNA-binding transcription factor activity, RNA polymerase II-specific"/>
    <property type="evidence" value="ECO:0007669"/>
    <property type="project" value="TreeGrafter"/>
</dbReference>
<dbReference type="Proteomes" id="UP000284706">
    <property type="component" value="Unassembled WGS sequence"/>
</dbReference>
<protein>
    <recommendedName>
        <fullName evidence="7">GATA-type domain-containing protein</fullName>
    </recommendedName>
</protein>
<dbReference type="GO" id="GO:0005634">
    <property type="term" value="C:nucleus"/>
    <property type="evidence" value="ECO:0007669"/>
    <property type="project" value="UniProtKB-SubCell"/>
</dbReference>
<evidence type="ECO:0000313" key="9">
    <source>
        <dbReference type="Proteomes" id="UP000284706"/>
    </source>
</evidence>
<evidence type="ECO:0000256" key="3">
    <source>
        <dbReference type="ARBA" id="ARBA00022771"/>
    </source>
</evidence>
<dbReference type="InterPro" id="IPR039355">
    <property type="entry name" value="Transcription_factor_GATA"/>
</dbReference>
<evidence type="ECO:0000313" key="8">
    <source>
        <dbReference type="EMBL" id="PPR00164.1"/>
    </source>
</evidence>
<dbReference type="SUPFAM" id="SSF57716">
    <property type="entry name" value="Glucocorticoid receptor-like (DNA-binding domain)"/>
    <property type="match status" value="1"/>
</dbReference>
<keyword evidence="9" id="KW-1185">Reference proteome</keyword>
<accession>A0A409YAX9</accession>
<feature type="domain" description="GATA-type" evidence="7">
    <location>
        <begin position="97"/>
        <end position="152"/>
    </location>
</feature>
<dbReference type="GO" id="GO:0000978">
    <property type="term" value="F:RNA polymerase II cis-regulatory region sequence-specific DNA binding"/>
    <property type="evidence" value="ECO:0007669"/>
    <property type="project" value="TreeGrafter"/>
</dbReference>
<evidence type="ECO:0000256" key="6">
    <source>
        <dbReference type="PROSITE-ProRule" id="PRU00094"/>
    </source>
</evidence>
<keyword evidence="2" id="KW-0479">Metal-binding</keyword>